<dbReference type="EMBL" id="JAAVLW010000011">
    <property type="protein sequence ID" value="NOJ50453.1"/>
    <property type="molecule type" value="Genomic_DNA"/>
</dbReference>
<dbReference type="PANTHER" id="PTHR42685">
    <property type="entry name" value="GERANYLGERANYL DIPHOSPHATE REDUCTASE"/>
    <property type="match status" value="1"/>
</dbReference>
<comment type="caution">
    <text evidence="2">The sequence shown here is derived from an EMBL/GenBank/DDBJ whole genome shotgun (WGS) entry which is preliminary data.</text>
</comment>
<name>A0A7Y4HAJ6_9BRAD</name>
<dbReference type="PRINTS" id="PR00420">
    <property type="entry name" value="RNGMNOXGNASE"/>
</dbReference>
<reference evidence="2 3" key="1">
    <citation type="submission" date="2020-03" db="EMBL/GenBank/DDBJ databases">
        <title>Bradyrhizobium diversity isolated from nodules of Muelleranthus trifoliolatus.</title>
        <authorList>
            <person name="Klepa M."/>
            <person name="Helene L."/>
            <person name="Hungria M."/>
        </authorList>
    </citation>
    <scope>NUCLEOTIDE SEQUENCE [LARGE SCALE GENOMIC DNA]</scope>
    <source>
        <strain evidence="2 3">WSM 1744</strain>
    </source>
</reference>
<evidence type="ECO:0000259" key="1">
    <source>
        <dbReference type="Pfam" id="PF01494"/>
    </source>
</evidence>
<dbReference type="SUPFAM" id="SSF51905">
    <property type="entry name" value="FAD/NAD(P)-binding domain"/>
    <property type="match status" value="1"/>
</dbReference>
<dbReference type="Proteomes" id="UP000528734">
    <property type="component" value="Unassembled WGS sequence"/>
</dbReference>
<evidence type="ECO:0000313" key="3">
    <source>
        <dbReference type="Proteomes" id="UP000528734"/>
    </source>
</evidence>
<gene>
    <name evidence="2" type="ORF">HCN50_30175</name>
</gene>
<dbReference type="PANTHER" id="PTHR42685:SF22">
    <property type="entry name" value="CONDITIONED MEDIUM FACTOR RECEPTOR 1"/>
    <property type="match status" value="1"/>
</dbReference>
<dbReference type="AlphaFoldDB" id="A0A7Y4HAJ6"/>
<dbReference type="InterPro" id="IPR036188">
    <property type="entry name" value="FAD/NAD-bd_sf"/>
</dbReference>
<dbReference type="Gene3D" id="3.30.9.100">
    <property type="match status" value="1"/>
</dbReference>
<accession>A0A7Y4HAJ6</accession>
<sequence>MPSHPQYDVAIVGASIAGCAAAIFFGRTGARVALIERDRDPAGYKRLCTHYIQASATPTLERLGLARAIEEAGGVRNDAEVFTRWGWIVAPSEQTIRRPAYGYNIRRSTLDPMLRKTAAQTAGVEYLPGFSARELLIKQGRIYGVSAQGGGDAKLDIEAKLVVGADGRNSNVAELAGLAAKETANGRIFYFAHYRNLQLASGTRSQLWFLEPDVAYTFPNDDGVTLVAAMPARAKAAEWKADPEAAMTRLFERLPRAPYLPQAQRVTPFMGCIDYPNLHRSVSKPGLALIGDAALSLDPLWGIGCGWALQSAEWLAGAVGRAWTSPTDLDRRLSAYAKRHRSELAGHQFLIEDFSTGRPFNFLERLTFSAAARDPMCADTFSAFGSRCIGVRRFLRPDALARAMWVNARHALSAAKMQPRLQ</sequence>
<dbReference type="InterPro" id="IPR050407">
    <property type="entry name" value="Geranylgeranyl_reductase"/>
</dbReference>
<dbReference type="GO" id="GO:0071949">
    <property type="term" value="F:FAD binding"/>
    <property type="evidence" value="ECO:0007669"/>
    <property type="project" value="InterPro"/>
</dbReference>
<dbReference type="Pfam" id="PF01494">
    <property type="entry name" value="FAD_binding_3"/>
    <property type="match status" value="1"/>
</dbReference>
<protein>
    <submittedName>
        <fullName evidence="2">NAD(P)/FAD-dependent oxidoreductase</fullName>
    </submittedName>
</protein>
<feature type="domain" description="FAD-binding" evidence="1">
    <location>
        <begin position="7"/>
        <end position="318"/>
    </location>
</feature>
<dbReference type="Gene3D" id="3.50.50.60">
    <property type="entry name" value="FAD/NAD(P)-binding domain"/>
    <property type="match status" value="1"/>
</dbReference>
<evidence type="ECO:0000313" key="2">
    <source>
        <dbReference type="EMBL" id="NOJ50453.1"/>
    </source>
</evidence>
<dbReference type="RefSeq" id="WP_171713492.1">
    <property type="nucleotide sequence ID" value="NZ_JAAVLW010000011.1"/>
</dbReference>
<proteinExistence type="predicted"/>
<organism evidence="2 3">
    <name type="scientific">Bradyrhizobium archetypum</name>
    <dbReference type="NCBI Taxonomy" id="2721160"/>
    <lineage>
        <taxon>Bacteria</taxon>
        <taxon>Pseudomonadati</taxon>
        <taxon>Pseudomonadota</taxon>
        <taxon>Alphaproteobacteria</taxon>
        <taxon>Hyphomicrobiales</taxon>
        <taxon>Nitrobacteraceae</taxon>
        <taxon>Bradyrhizobium</taxon>
    </lineage>
</organism>
<dbReference type="InterPro" id="IPR002938">
    <property type="entry name" value="FAD-bd"/>
</dbReference>
<keyword evidence="3" id="KW-1185">Reference proteome</keyword>